<reference evidence="2" key="1">
    <citation type="journal article" date="2014" name="PLoS Genet.">
        <title>The Genome of Spironucleus salmonicida Highlights a Fish Pathogen Adapted to Fluctuating Environments.</title>
        <authorList>
            <person name="Xu F."/>
            <person name="Jerlstrom-Hultqvist J."/>
            <person name="Einarsson E."/>
            <person name="Astvaldsson A."/>
            <person name="Svard S.G."/>
            <person name="Andersson J.O."/>
        </authorList>
    </citation>
    <scope>NUCLEOTIDE SEQUENCE</scope>
    <source>
        <strain evidence="2">ATCC 50377</strain>
    </source>
</reference>
<dbReference type="Proteomes" id="UP000018208">
    <property type="component" value="Unassembled WGS sequence"/>
</dbReference>
<gene>
    <name evidence="1" type="ORF">SS50377_28143</name>
    <name evidence="2" type="ORF">SS50377_28150</name>
</gene>
<organism evidence="2 3">
    <name type="scientific">Spironucleus salmonicida</name>
    <dbReference type="NCBI Taxonomy" id="348837"/>
    <lineage>
        <taxon>Eukaryota</taxon>
        <taxon>Metamonada</taxon>
        <taxon>Diplomonadida</taxon>
        <taxon>Hexamitidae</taxon>
        <taxon>Hexamitinae</taxon>
        <taxon>Spironucleus</taxon>
    </lineage>
</organism>
<accession>A0A9P8LL29</accession>
<keyword evidence="3" id="KW-1185">Reference proteome</keyword>
<dbReference type="AlphaFoldDB" id="A0A9P8LL29"/>
<dbReference type="EMBL" id="AUWU02000008">
    <property type="protein sequence ID" value="KAH0570168.1"/>
    <property type="molecule type" value="Genomic_DNA"/>
</dbReference>
<evidence type="ECO:0000313" key="3">
    <source>
        <dbReference type="Proteomes" id="UP000018208"/>
    </source>
</evidence>
<dbReference type="KEGG" id="ssao:94302166"/>
<name>A0A9P8LL29_9EUKA</name>
<dbReference type="RefSeq" id="XP_067760941.1">
    <property type="nucleotide sequence ID" value="XM_067911919.1"/>
</dbReference>
<evidence type="ECO:0000313" key="1">
    <source>
        <dbReference type="EMBL" id="KAH0570168.1"/>
    </source>
</evidence>
<protein>
    <submittedName>
        <fullName evidence="2">Uncharacterized protein</fullName>
    </submittedName>
</protein>
<dbReference type="GeneID" id="94302166"/>
<dbReference type="EMBL" id="AUWU02000008">
    <property type="protein sequence ID" value="KAH0570175.1"/>
    <property type="molecule type" value="Genomic_DNA"/>
</dbReference>
<proteinExistence type="predicted"/>
<sequence length="608" mass="68535">MDQIVQAISPLTIPKFLGLSQQYGQITKLLNITSIADLVPLPKIRRYATLQQPTNNILDELSHLYFGIGAFISPHQVLSDVLCFFNRFQVAAFQELFEQAVVQYFNMPPLNLIRSHKNYPKVYALVPKSINLMGCCRNLQLLFGASAIEIVQAFRDNRSKMLHYFPKSVHQIRSSSVGSTIDENIDIYTLICGTINPTFENAYKTIQHCSFAVVGCPVQLEGQLALSRVTSPVKQLVGLVFPEGASRTTFKTFLISRRLEQHLSKEQPLSQWHGERAALGMKVTCLGRSNSTEFRRARTPDARPLSMYQSTRLSGTLQRDVRTEQQAEIAFRQRYGLVAPSSILTRVCAYFGFVLASYSQLIIEFIILPLDRLAIVANQCDNSGCFLTEFPRPLLSRYSLPSMQQVAKLSKGLGLKCSPLLNEIAATSRFSCCESSLGNAFIEVQLLCKGAIKTIYEGIMQLHTDNNRGIRLNRREVQIAILMKNRLHVKNFISMELDCESERYGPITKERIRQLLVFSRDVRMIFEPQTARSILFGSETLIDPVSSTDLLVGFMARNDRTELDQLKIATIRLLADIDDISALEDVHDAFYRAVIECGPATCVLSMFE</sequence>
<comment type="caution">
    <text evidence="2">The sequence shown here is derived from an EMBL/GenBank/DDBJ whole genome shotgun (WGS) entry which is preliminary data.</text>
</comment>
<reference evidence="2" key="2">
    <citation type="submission" date="2020-12" db="EMBL/GenBank/DDBJ databases">
        <title>New Spironucleus salmonicida genome in near-complete chromosomes.</title>
        <authorList>
            <person name="Xu F."/>
            <person name="Kurt Z."/>
            <person name="Jimenez-Gonzalez A."/>
            <person name="Astvaldsson A."/>
            <person name="Andersson J.O."/>
            <person name="Svard S.G."/>
        </authorList>
    </citation>
    <scope>NUCLEOTIDE SEQUENCE</scope>
    <source>
        <strain evidence="2">ATCC 50377</strain>
    </source>
</reference>
<evidence type="ECO:0000313" key="2">
    <source>
        <dbReference type="EMBL" id="KAH0570175.1"/>
    </source>
</evidence>